<dbReference type="Proteomes" id="UP000245412">
    <property type="component" value="Unassembled WGS sequence"/>
</dbReference>
<dbReference type="EMBL" id="QGGY01000011">
    <property type="protein sequence ID" value="PWJ73742.1"/>
    <property type="molecule type" value="Genomic_DNA"/>
</dbReference>
<sequence>MKITYIYHSSFLVECSSVYLLFDYFKGTLPPMNREKPLYVFASHRHGDHFSPAIFDLPKLFPKAVFILSDDIRKGRVPDEMMDRTVFMGPDMKREAGQIIVETVRSTDEGVAFLVSAGMDTVYHAGDLNDWTWEGEPEEDNEKMSREYREYTDKLKGREIDAAFLPLDGRLEQHYARGIEYFMRSVGAGIIFPMHCWSDYTVIHKFKQQYKDEPGIETVADITRQGQSFEVRNKNYKSLMLSSPGGA</sequence>
<evidence type="ECO:0000313" key="1">
    <source>
        <dbReference type="EMBL" id="PWJ73742.1"/>
    </source>
</evidence>
<protein>
    <submittedName>
        <fullName evidence="1">L-ascorbate metabolism protein UlaG (Beta-lactamase superfamily)</fullName>
    </submittedName>
</protein>
<dbReference type="Gene3D" id="3.60.15.10">
    <property type="entry name" value="Ribonuclease Z/Hydroxyacylglutathione hydrolase-like"/>
    <property type="match status" value="1"/>
</dbReference>
<reference evidence="1 2" key="1">
    <citation type="submission" date="2018-05" db="EMBL/GenBank/DDBJ databases">
        <authorList>
            <person name="Goeker M."/>
            <person name="Huntemann M."/>
            <person name="Clum A."/>
            <person name="Pillay M."/>
            <person name="Palaniappan K."/>
            <person name="Varghese N."/>
            <person name="Mikhailova N."/>
            <person name="Stamatis D."/>
            <person name="Reddy T."/>
            <person name="Daum C."/>
            <person name="Shapiro N."/>
            <person name="Ivanova N."/>
            <person name="Kyrpides N."/>
            <person name="Woyke T."/>
        </authorList>
    </citation>
    <scope>NUCLEOTIDE SEQUENCE [LARGE SCALE GENOMIC DNA]</scope>
    <source>
        <strain evidence="1 2">DSM 26524</strain>
    </source>
</reference>
<dbReference type="PANTHER" id="PTHR42967">
    <property type="entry name" value="METAL DEPENDENT HYDROLASE"/>
    <property type="match status" value="1"/>
</dbReference>
<dbReference type="PANTHER" id="PTHR42967:SF1">
    <property type="entry name" value="MBL FOLD METALLO-HYDROLASE"/>
    <property type="match status" value="1"/>
</dbReference>
<proteinExistence type="predicted"/>
<dbReference type="RefSeq" id="WP_109747541.1">
    <property type="nucleotide sequence ID" value="NZ_JANKBI010000011.1"/>
</dbReference>
<dbReference type="SUPFAM" id="SSF56281">
    <property type="entry name" value="Metallo-hydrolase/oxidoreductase"/>
    <property type="match status" value="1"/>
</dbReference>
<dbReference type="Pfam" id="PF13483">
    <property type="entry name" value="Lactamase_B_3"/>
    <property type="match status" value="1"/>
</dbReference>
<gene>
    <name evidence="1" type="ORF">C7383_11173</name>
</gene>
<accession>A0AB73T179</accession>
<keyword evidence="2" id="KW-1185">Reference proteome</keyword>
<name>A0AB73T179_9FIRM</name>
<dbReference type="AlphaFoldDB" id="A0AB73T179"/>
<organism evidence="1 2">
    <name type="scientific">Murimonas intestini</name>
    <dbReference type="NCBI Taxonomy" id="1337051"/>
    <lineage>
        <taxon>Bacteria</taxon>
        <taxon>Bacillati</taxon>
        <taxon>Bacillota</taxon>
        <taxon>Clostridia</taxon>
        <taxon>Lachnospirales</taxon>
        <taxon>Lachnospiraceae</taxon>
        <taxon>Murimonas</taxon>
    </lineage>
</organism>
<evidence type="ECO:0000313" key="2">
    <source>
        <dbReference type="Proteomes" id="UP000245412"/>
    </source>
</evidence>
<dbReference type="InterPro" id="IPR036866">
    <property type="entry name" value="RibonucZ/Hydroxyglut_hydro"/>
</dbReference>
<comment type="caution">
    <text evidence="1">The sequence shown here is derived from an EMBL/GenBank/DDBJ whole genome shotgun (WGS) entry which is preliminary data.</text>
</comment>